<organism evidence="1 2">
    <name type="scientific">Ovis ammon polii</name>
    <dbReference type="NCBI Taxonomy" id="230172"/>
    <lineage>
        <taxon>Eukaryota</taxon>
        <taxon>Metazoa</taxon>
        <taxon>Chordata</taxon>
        <taxon>Craniata</taxon>
        <taxon>Vertebrata</taxon>
        <taxon>Euteleostomi</taxon>
        <taxon>Mammalia</taxon>
        <taxon>Eutheria</taxon>
        <taxon>Laurasiatheria</taxon>
        <taxon>Artiodactyla</taxon>
        <taxon>Ruminantia</taxon>
        <taxon>Pecora</taxon>
        <taxon>Bovidae</taxon>
        <taxon>Caprinae</taxon>
        <taxon>Ovis</taxon>
    </lineage>
</organism>
<protein>
    <submittedName>
        <fullName evidence="1">Uncharacterized protein</fullName>
    </submittedName>
</protein>
<gene>
    <name evidence="1" type="ORF">MG293_008062</name>
</gene>
<evidence type="ECO:0000313" key="1">
    <source>
        <dbReference type="EMBL" id="KAI4540920.1"/>
    </source>
</evidence>
<name>A0AAD4UCA4_OVIAM</name>
<accession>A0AAD4UCA4</accession>
<comment type="caution">
    <text evidence="1">The sequence shown here is derived from an EMBL/GenBank/DDBJ whole genome shotgun (WGS) entry which is preliminary data.</text>
</comment>
<dbReference type="AlphaFoldDB" id="A0AAD4UCA4"/>
<sequence>MASQGQEQPGNSPEMYMKQNVQDGVENSKDFLLSSFKKKSALFITMTLDPPSLKTAWLSAAESDKDSHHNLSIWCVKFLLLSKSFNKFGKIFSLLLIPFLLESPIVPICGPLCLSCLQELYPDPQLLALISLGAVVQNSSG</sequence>
<reference evidence="1" key="1">
    <citation type="submission" date="2022-03" db="EMBL/GenBank/DDBJ databases">
        <title>Genomic analyses of argali, domestic sheep and their hybrids provide insights into chromosomal evolution, heterosis and genetic basis of agronomic traits.</title>
        <authorList>
            <person name="Li M."/>
        </authorList>
    </citation>
    <scope>NUCLEOTIDE SEQUENCE</scope>
    <source>
        <strain evidence="1">CAU-MHL-2022a</strain>
        <tissue evidence="1">Skin</tissue>
    </source>
</reference>
<dbReference type="Proteomes" id="UP001214576">
    <property type="component" value="Unassembled WGS sequence"/>
</dbReference>
<dbReference type="EMBL" id="JAKZEL010000008">
    <property type="protein sequence ID" value="KAI4540920.1"/>
    <property type="molecule type" value="Genomic_DNA"/>
</dbReference>
<evidence type="ECO:0000313" key="2">
    <source>
        <dbReference type="Proteomes" id="UP001214576"/>
    </source>
</evidence>
<keyword evidence="2" id="KW-1185">Reference proteome</keyword>
<proteinExistence type="predicted"/>